<evidence type="ECO:0000313" key="1">
    <source>
        <dbReference type="EMBL" id="KAH8983375.1"/>
    </source>
</evidence>
<protein>
    <submittedName>
        <fullName evidence="1">Uncharacterized protein</fullName>
    </submittedName>
</protein>
<sequence length="134" mass="14820">MKFSSKMPLALGNWKVPANSCIHISFKLGAFSAPKLNEEASSTEALELERFSSVLRALSSVMDAFEEALRLESIKSATAKDGALRDQHRMALLELSVSTGLTMEQYRKKLDQNLAQTQTRLDSFLGQTDPVQQA</sequence>
<comment type="caution">
    <text evidence="1">The sequence shown here is derived from an EMBL/GenBank/DDBJ whole genome shotgun (WGS) entry which is preliminary data.</text>
</comment>
<keyword evidence="2" id="KW-1185">Reference proteome</keyword>
<dbReference type="Proteomes" id="UP001201163">
    <property type="component" value="Unassembled WGS sequence"/>
</dbReference>
<evidence type="ECO:0000313" key="2">
    <source>
        <dbReference type="Proteomes" id="UP001201163"/>
    </source>
</evidence>
<organism evidence="1 2">
    <name type="scientific">Lactarius akahatsu</name>
    <dbReference type="NCBI Taxonomy" id="416441"/>
    <lineage>
        <taxon>Eukaryota</taxon>
        <taxon>Fungi</taxon>
        <taxon>Dikarya</taxon>
        <taxon>Basidiomycota</taxon>
        <taxon>Agaricomycotina</taxon>
        <taxon>Agaricomycetes</taxon>
        <taxon>Russulales</taxon>
        <taxon>Russulaceae</taxon>
        <taxon>Lactarius</taxon>
    </lineage>
</organism>
<reference evidence="1" key="1">
    <citation type="submission" date="2022-01" db="EMBL/GenBank/DDBJ databases">
        <title>Comparative genomics reveals a dynamic genome evolution in the ectomycorrhizal milk-cap (Lactarius) mushrooms.</title>
        <authorList>
            <consortium name="DOE Joint Genome Institute"/>
            <person name="Lebreton A."/>
            <person name="Tang N."/>
            <person name="Kuo A."/>
            <person name="LaButti K."/>
            <person name="Drula E."/>
            <person name="Barry K."/>
            <person name="Clum A."/>
            <person name="Lipzen A."/>
            <person name="Mousain D."/>
            <person name="Ng V."/>
            <person name="Wang R."/>
            <person name="Wang X."/>
            <person name="Dai Y."/>
            <person name="Henrissat B."/>
            <person name="Grigoriev I.V."/>
            <person name="Guerin-Laguette A."/>
            <person name="Yu F."/>
            <person name="Martin F.M."/>
        </authorList>
    </citation>
    <scope>NUCLEOTIDE SEQUENCE</scope>
    <source>
        <strain evidence="1">QP</strain>
    </source>
</reference>
<gene>
    <name evidence="1" type="ORF">EDB92DRAFT_1951659</name>
</gene>
<accession>A0AAD4Q9P2</accession>
<dbReference type="EMBL" id="JAKELL010000089">
    <property type="protein sequence ID" value="KAH8983375.1"/>
    <property type="molecule type" value="Genomic_DNA"/>
</dbReference>
<dbReference type="AlphaFoldDB" id="A0AAD4Q9P2"/>
<name>A0AAD4Q9P2_9AGAM</name>
<proteinExistence type="predicted"/>